<comment type="similarity">
    <text evidence="1">Belongs to the acetyltransferase family. GNA1 subfamily.</text>
</comment>
<dbReference type="SUPFAM" id="SSF55729">
    <property type="entry name" value="Acyl-CoA N-acyltransferases (Nat)"/>
    <property type="match status" value="1"/>
</dbReference>
<dbReference type="PROSITE" id="PS51186">
    <property type="entry name" value="GNAT"/>
    <property type="match status" value="1"/>
</dbReference>
<dbReference type="PANTHER" id="PTHR13355:SF11">
    <property type="entry name" value="GLUCOSAMINE 6-PHOSPHATE N-ACETYLTRANSFERASE"/>
    <property type="match status" value="1"/>
</dbReference>
<gene>
    <name evidence="3" type="primary">GNA1</name>
    <name evidence="3" type="ORF">FIM1_1625</name>
</gene>
<dbReference type="PANTHER" id="PTHR13355">
    <property type="entry name" value="GLUCOSAMINE 6-PHOSPHATE N-ACETYLTRANSFERASE"/>
    <property type="match status" value="1"/>
</dbReference>
<reference evidence="3 4" key="2">
    <citation type="submission" date="2019-11" db="EMBL/GenBank/DDBJ databases">
        <authorList>
            <person name="Lu H."/>
        </authorList>
    </citation>
    <scope>NUCLEOTIDE SEQUENCE [LARGE SCALE GENOMIC DNA]</scope>
    <source>
        <strain evidence="3 4">FIM1</strain>
    </source>
</reference>
<comment type="catalytic activity">
    <reaction evidence="1">
        <text>D-glucosamine 6-phosphate + acetyl-CoA = N-acetyl-D-glucosamine 6-phosphate + CoA + H(+)</text>
        <dbReference type="Rhea" id="RHEA:10292"/>
        <dbReference type="ChEBI" id="CHEBI:15378"/>
        <dbReference type="ChEBI" id="CHEBI:57287"/>
        <dbReference type="ChEBI" id="CHEBI:57288"/>
        <dbReference type="ChEBI" id="CHEBI:57513"/>
        <dbReference type="ChEBI" id="CHEBI:58725"/>
        <dbReference type="EC" id="2.3.1.4"/>
    </reaction>
</comment>
<evidence type="ECO:0000313" key="4">
    <source>
        <dbReference type="Proteomes" id="UP000422736"/>
    </source>
</evidence>
<protein>
    <recommendedName>
        <fullName evidence="1">Glucosamine 6-phosphate N-acetyltransferase</fullName>
        <ecNumber evidence="1">2.3.1.4</ecNumber>
    </recommendedName>
</protein>
<evidence type="ECO:0000256" key="1">
    <source>
        <dbReference type="RuleBase" id="RU365086"/>
    </source>
</evidence>
<accession>A0ABX6ET62</accession>
<evidence type="ECO:0000259" key="2">
    <source>
        <dbReference type="PROSITE" id="PS51186"/>
    </source>
</evidence>
<dbReference type="InterPro" id="IPR000182">
    <property type="entry name" value="GNAT_dom"/>
</dbReference>
<sequence length="155" mass="17318">MSLPAGYSIRRATKSDYDGITSVLKVLTKVGNVKKEDFDSVVEHWDSVKIDGSHHMYNCTVITNEIGEVVATGSLIMERKVIHECGLVGHIEDIAVREDQQGKKLGLFLIQYLYKLAKESGCYKAILDCAEKNVGFYEKCGLQKAGVEMQIRFGR</sequence>
<dbReference type="Gene3D" id="3.40.630.30">
    <property type="match status" value="1"/>
</dbReference>
<proteinExistence type="inferred from homology"/>
<dbReference type="InterPro" id="IPR039143">
    <property type="entry name" value="GNPNAT1-like"/>
</dbReference>
<feature type="domain" description="N-acetyltransferase" evidence="2">
    <location>
        <begin position="7"/>
        <end position="155"/>
    </location>
</feature>
<dbReference type="CDD" id="cd04301">
    <property type="entry name" value="NAT_SF"/>
    <property type="match status" value="1"/>
</dbReference>
<name>A0ABX6ET62_KLUMA</name>
<dbReference type="EC" id="2.3.1.4" evidence="1"/>
<organism evidence="3 4">
    <name type="scientific">Kluyveromyces marxianus</name>
    <name type="common">Yeast</name>
    <name type="synonym">Candida kefyr</name>
    <dbReference type="NCBI Taxonomy" id="4911"/>
    <lineage>
        <taxon>Eukaryota</taxon>
        <taxon>Fungi</taxon>
        <taxon>Dikarya</taxon>
        <taxon>Ascomycota</taxon>
        <taxon>Saccharomycotina</taxon>
        <taxon>Saccharomycetes</taxon>
        <taxon>Saccharomycetales</taxon>
        <taxon>Saccharomycetaceae</taxon>
        <taxon>Kluyveromyces</taxon>
    </lineage>
</organism>
<keyword evidence="4" id="KW-1185">Reference proteome</keyword>
<reference evidence="3 4" key="1">
    <citation type="submission" date="2016-03" db="EMBL/GenBank/DDBJ databases">
        <title>How can Kluyveromyces marxianus grow so fast - potential evolutionary course in Saccharomyces Complex revealed by comparative genomics.</title>
        <authorList>
            <person name="Mo W."/>
            <person name="Lu W."/>
            <person name="Yang X."/>
            <person name="Qi J."/>
            <person name="Lv H."/>
        </authorList>
    </citation>
    <scope>NUCLEOTIDE SEQUENCE [LARGE SCALE GENOMIC DNA]</scope>
    <source>
        <strain evidence="3 4">FIM1</strain>
    </source>
</reference>
<dbReference type="InterPro" id="IPR016181">
    <property type="entry name" value="Acyl_CoA_acyltransferase"/>
</dbReference>
<evidence type="ECO:0000313" key="3">
    <source>
        <dbReference type="EMBL" id="QGN14949.1"/>
    </source>
</evidence>
<dbReference type="Proteomes" id="UP000422736">
    <property type="component" value="Chromosome 2"/>
</dbReference>
<dbReference type="EMBL" id="CP015055">
    <property type="protein sequence ID" value="QGN14949.1"/>
    <property type="molecule type" value="Genomic_DNA"/>
</dbReference>
<keyword evidence="1" id="KW-0808">Transferase</keyword>
<dbReference type="Pfam" id="PF00583">
    <property type="entry name" value="Acetyltransf_1"/>
    <property type="match status" value="1"/>
</dbReference>
<comment type="pathway">
    <text evidence="1">Nucleotide-sugar biosynthesis; UDP-N-acetyl-alpha-D-glucosamine biosynthesis; N-acetyl-alpha-D-glucosamine 1-phosphate from alpha-D-glucosamine 6-phosphate (route I): step 1/2.</text>
</comment>
<keyword evidence="1" id="KW-0012">Acyltransferase</keyword>